<dbReference type="EMBL" id="CAIL01000035">
    <property type="protein sequence ID" value="CCI12395.1"/>
    <property type="molecule type" value="Genomic_DNA"/>
</dbReference>
<dbReference type="AlphaFoldDB" id="I4GRH1"/>
<dbReference type="HOGENOM" id="CLU_2917440_0_0_3"/>
<organism evidence="1 2">
    <name type="scientific">Microcystis aeruginosa PCC 9806</name>
    <dbReference type="NCBI Taxonomy" id="1160282"/>
    <lineage>
        <taxon>Bacteria</taxon>
        <taxon>Bacillati</taxon>
        <taxon>Cyanobacteriota</taxon>
        <taxon>Cyanophyceae</taxon>
        <taxon>Oscillatoriophycideae</taxon>
        <taxon>Chroococcales</taxon>
        <taxon>Microcystaceae</taxon>
        <taxon>Microcystis</taxon>
    </lineage>
</organism>
<name>I4GRH1_MICAE</name>
<accession>I4GRH1</accession>
<evidence type="ECO:0000313" key="2">
    <source>
        <dbReference type="Proteomes" id="UP000003273"/>
    </source>
</evidence>
<dbReference type="Proteomes" id="UP000003273">
    <property type="component" value="Unassembled WGS sequence"/>
</dbReference>
<proteinExistence type="predicted"/>
<gene>
    <name evidence="1" type="ORF">MICAE_130007</name>
</gene>
<reference evidence="1 2" key="1">
    <citation type="submission" date="2012-04" db="EMBL/GenBank/DDBJ databases">
        <authorList>
            <person name="Genoscope - CEA"/>
        </authorList>
    </citation>
    <scope>NUCLEOTIDE SEQUENCE [LARGE SCALE GENOMIC DNA]</scope>
    <source>
        <strain evidence="1 2">9806</strain>
    </source>
</reference>
<protein>
    <submittedName>
        <fullName evidence="1">Uncharacterized protein</fullName>
    </submittedName>
</protein>
<evidence type="ECO:0000313" key="1">
    <source>
        <dbReference type="EMBL" id="CCI12395.1"/>
    </source>
</evidence>
<sequence length="61" mass="7245">MPSNSLLHSITQIIKMPDFRVANYHFITDNEILIELEKKRLLRLAHIVIKTRTKYINLINI</sequence>
<comment type="caution">
    <text evidence="1">The sequence shown here is derived from an EMBL/GenBank/DDBJ whole genome shotgun (WGS) entry which is preliminary data.</text>
</comment>